<proteinExistence type="predicted"/>
<keyword evidence="2" id="KW-1185">Reference proteome</keyword>
<sequence>MSSPPLGKKFQCHNKVSESFAKFTRAVKKTPRRIADLLGSTRSTSHNKSFPDTTYASVNSLYECPCNYHLCQREELERRLASMVKPESYGVVSDHDIESESENGSVGDVETPAVERRMDESGKECLSTFEVNERAEQFIESFKEHQKHETEICS</sequence>
<organism evidence="1 2">
    <name type="scientific">Rhododendron molle</name>
    <name type="common">Chinese azalea</name>
    <name type="synonym">Azalea mollis</name>
    <dbReference type="NCBI Taxonomy" id="49168"/>
    <lineage>
        <taxon>Eukaryota</taxon>
        <taxon>Viridiplantae</taxon>
        <taxon>Streptophyta</taxon>
        <taxon>Embryophyta</taxon>
        <taxon>Tracheophyta</taxon>
        <taxon>Spermatophyta</taxon>
        <taxon>Magnoliopsida</taxon>
        <taxon>eudicotyledons</taxon>
        <taxon>Gunneridae</taxon>
        <taxon>Pentapetalae</taxon>
        <taxon>asterids</taxon>
        <taxon>Ericales</taxon>
        <taxon>Ericaceae</taxon>
        <taxon>Ericoideae</taxon>
        <taxon>Rhodoreae</taxon>
        <taxon>Rhododendron</taxon>
    </lineage>
</organism>
<dbReference type="Proteomes" id="UP001062846">
    <property type="component" value="Chromosome 10"/>
</dbReference>
<gene>
    <name evidence="1" type="ORF">RHMOL_Rhmol10G0300200</name>
</gene>
<protein>
    <submittedName>
        <fullName evidence="1">Uncharacterized protein</fullName>
    </submittedName>
</protein>
<evidence type="ECO:0000313" key="1">
    <source>
        <dbReference type="EMBL" id="KAI8536993.1"/>
    </source>
</evidence>
<dbReference type="EMBL" id="CM046397">
    <property type="protein sequence ID" value="KAI8536993.1"/>
    <property type="molecule type" value="Genomic_DNA"/>
</dbReference>
<comment type="caution">
    <text evidence="1">The sequence shown here is derived from an EMBL/GenBank/DDBJ whole genome shotgun (WGS) entry which is preliminary data.</text>
</comment>
<name>A0ACC0M9A8_RHOML</name>
<accession>A0ACC0M9A8</accession>
<reference evidence="1" key="1">
    <citation type="submission" date="2022-02" db="EMBL/GenBank/DDBJ databases">
        <title>Plant Genome Project.</title>
        <authorList>
            <person name="Zhang R.-G."/>
        </authorList>
    </citation>
    <scope>NUCLEOTIDE SEQUENCE</scope>
    <source>
        <strain evidence="1">AT1</strain>
    </source>
</reference>
<evidence type="ECO:0000313" key="2">
    <source>
        <dbReference type="Proteomes" id="UP001062846"/>
    </source>
</evidence>